<dbReference type="NCBIfam" id="TIGR00369">
    <property type="entry name" value="unchar_dom_1"/>
    <property type="match status" value="1"/>
</dbReference>
<dbReference type="GO" id="GO:0016289">
    <property type="term" value="F:acyl-CoA hydrolase activity"/>
    <property type="evidence" value="ECO:0007669"/>
    <property type="project" value="UniProtKB-ARBA"/>
</dbReference>
<dbReference type="EMBL" id="JADEYS010000015">
    <property type="protein sequence ID" value="MBE9398516.1"/>
    <property type="molecule type" value="Genomic_DNA"/>
</dbReference>
<gene>
    <name evidence="3" type="ORF">IOQ59_14740</name>
</gene>
<dbReference type="RefSeq" id="WP_193954150.1">
    <property type="nucleotide sequence ID" value="NZ_JADEYS010000015.1"/>
</dbReference>
<dbReference type="SUPFAM" id="SSF54637">
    <property type="entry name" value="Thioesterase/thiol ester dehydrase-isomerase"/>
    <property type="match status" value="1"/>
</dbReference>
<proteinExistence type="predicted"/>
<keyword evidence="4" id="KW-1185">Reference proteome</keyword>
<dbReference type="InterPro" id="IPR003736">
    <property type="entry name" value="PAAI_dom"/>
</dbReference>
<dbReference type="Proteomes" id="UP000640333">
    <property type="component" value="Unassembled WGS sequence"/>
</dbReference>
<comment type="caution">
    <text evidence="3">The sequence shown here is derived from an EMBL/GenBank/DDBJ whole genome shotgun (WGS) entry which is preliminary data.</text>
</comment>
<reference evidence="3" key="1">
    <citation type="submission" date="2020-10" db="EMBL/GenBank/DDBJ databases">
        <title>Bacterium isolated from coastal waters sediment.</title>
        <authorList>
            <person name="Chen R.-J."/>
            <person name="Lu D.-C."/>
            <person name="Zhu K.-L."/>
            <person name="Du Z.-J."/>
        </authorList>
    </citation>
    <scope>NUCLEOTIDE SEQUENCE</scope>
    <source>
        <strain evidence="3">N1Y112</strain>
    </source>
</reference>
<name>A0A8J7K7N2_9GAMM</name>
<sequence length="170" mass="18682">MRNPEIEARCQRFMDALAHIRKLGLRVIQADERRVTLVLPVQDQLNTGKTNTYLLGGALTTLIDTASAVSTLCVLPEFEIAPTLDLRIDHMKAPTHSQPLYIQAECYRTTRSVMFTRATVYQTSVDDPIAFGIGTFMRLGADVVDPQMKALVEGDIDGDTGVSTEKGAQA</sequence>
<accession>A0A8J7K7N2</accession>
<evidence type="ECO:0000256" key="1">
    <source>
        <dbReference type="ARBA" id="ARBA00022801"/>
    </source>
</evidence>
<dbReference type="AlphaFoldDB" id="A0A8J7K7N2"/>
<keyword evidence="1" id="KW-0378">Hydrolase</keyword>
<dbReference type="CDD" id="cd03443">
    <property type="entry name" value="PaaI_thioesterase"/>
    <property type="match status" value="1"/>
</dbReference>
<dbReference type="InterPro" id="IPR006683">
    <property type="entry name" value="Thioestr_dom"/>
</dbReference>
<dbReference type="InterPro" id="IPR029069">
    <property type="entry name" value="HotDog_dom_sf"/>
</dbReference>
<evidence type="ECO:0000313" key="4">
    <source>
        <dbReference type="Proteomes" id="UP000640333"/>
    </source>
</evidence>
<dbReference type="Gene3D" id="3.10.129.10">
    <property type="entry name" value="Hotdog Thioesterase"/>
    <property type="match status" value="1"/>
</dbReference>
<feature type="domain" description="Thioesterase" evidence="2">
    <location>
        <begin position="53"/>
        <end position="123"/>
    </location>
</feature>
<evidence type="ECO:0000313" key="3">
    <source>
        <dbReference type="EMBL" id="MBE9398516.1"/>
    </source>
</evidence>
<organism evidence="3 4">
    <name type="scientific">Pontibacterium sinense</name>
    <dbReference type="NCBI Taxonomy" id="2781979"/>
    <lineage>
        <taxon>Bacteria</taxon>
        <taxon>Pseudomonadati</taxon>
        <taxon>Pseudomonadota</taxon>
        <taxon>Gammaproteobacteria</taxon>
        <taxon>Oceanospirillales</taxon>
        <taxon>Oceanospirillaceae</taxon>
        <taxon>Pontibacterium</taxon>
    </lineage>
</organism>
<dbReference type="Pfam" id="PF03061">
    <property type="entry name" value="4HBT"/>
    <property type="match status" value="1"/>
</dbReference>
<protein>
    <submittedName>
        <fullName evidence="3">PaaI family thioesterase</fullName>
    </submittedName>
</protein>
<evidence type="ECO:0000259" key="2">
    <source>
        <dbReference type="Pfam" id="PF03061"/>
    </source>
</evidence>